<accession>A0A648F3D5</accession>
<organism evidence="2">
    <name type="scientific">Salmonella typhimurium</name>
    <dbReference type="NCBI Taxonomy" id="90371"/>
    <lineage>
        <taxon>Bacteria</taxon>
        <taxon>Pseudomonadati</taxon>
        <taxon>Pseudomonadota</taxon>
        <taxon>Gammaproteobacteria</taxon>
        <taxon>Enterobacterales</taxon>
        <taxon>Enterobacteriaceae</taxon>
        <taxon>Salmonella</taxon>
    </lineage>
</organism>
<evidence type="ECO:0000313" key="2">
    <source>
        <dbReference type="EMBL" id="QFC17850.1"/>
    </source>
</evidence>
<keyword evidence="2" id="KW-0614">Plasmid</keyword>
<dbReference type="EMBL" id="MN334219">
    <property type="protein sequence ID" value="QFC17705.1"/>
    <property type="molecule type" value="Genomic_DNA"/>
</dbReference>
<proteinExistence type="predicted"/>
<evidence type="ECO:0000313" key="1">
    <source>
        <dbReference type="EMBL" id="QFC17705.1"/>
    </source>
</evidence>
<name>A0A648F3D5_SALTM</name>
<dbReference type="AlphaFoldDB" id="A0A648F3D5"/>
<protein>
    <submittedName>
        <fullName evidence="2">Uncharacterized protein</fullName>
    </submittedName>
</protein>
<geneLocation type="plasmid" evidence="1">
    <name>pSTM32_108</name>
</geneLocation>
<sequence length="80" mass="8982">MSNEYQSTSINPDVFEQFLTLLNTHCKSSETALAMLSTLCYELMRRSGIHSLDSLMLNGEGILIQLQGADIREKTGQHIH</sequence>
<dbReference type="RefSeq" id="WP_001317518.1">
    <property type="nucleotide sequence ID" value="NZ_MN334219.1"/>
</dbReference>
<geneLocation type="plasmid" evidence="2">
    <name>pSTM37-118</name>
</geneLocation>
<reference evidence="2" key="1">
    <citation type="journal article" date="2019" name="Microorganisms">
        <title>Z/I1 Hybrid Virulence Plasmids Carrying Antimicrobial Resistance genes in S. Typhimurium from Australian Food Animal Production.</title>
        <authorList>
            <person name="Wyrsch E.R."/>
            <person name="Hawkey J."/>
            <person name="Judd L.M."/>
            <person name="Haites R."/>
            <person name="Holt K.E."/>
            <person name="Djordjevic S.P."/>
            <person name="Billman-Jacobe H."/>
        </authorList>
    </citation>
    <scope>NUCLEOTIDE SEQUENCE</scope>
    <source>
        <plasmid evidence="1">pSTM32_108</plasmid>
        <plasmid evidence="2">pSTM37-118</plasmid>
    </source>
</reference>
<dbReference type="EMBL" id="MN334220">
    <property type="protein sequence ID" value="QFC17850.1"/>
    <property type="molecule type" value="Genomic_DNA"/>
</dbReference>